<reference evidence="2" key="1">
    <citation type="submission" date="2022-08" db="EMBL/GenBank/DDBJ databases">
        <title>Genomic Encyclopedia of Type Strains, Phase V (KMG-V): Genome sequencing to study the core and pangenomes of soil and plant-associated prokaryotes.</title>
        <authorList>
            <person name="Whitman W."/>
        </authorList>
    </citation>
    <scope>NUCLEOTIDE SEQUENCE</scope>
    <source>
        <strain evidence="2">PS</strain>
    </source>
</reference>
<proteinExistence type="predicted"/>
<name>A0ABT2EVZ4_METVO</name>
<evidence type="ECO:0000259" key="1">
    <source>
        <dbReference type="Pfam" id="PF05048"/>
    </source>
</evidence>
<protein>
    <recommendedName>
        <fullName evidence="1">Periplasmic copper-binding protein NosD beta helix domain-containing protein</fullName>
    </recommendedName>
</protein>
<evidence type="ECO:0000313" key="3">
    <source>
        <dbReference type="Proteomes" id="UP001140258"/>
    </source>
</evidence>
<dbReference type="RefSeq" id="WP_259051396.1">
    <property type="nucleotide sequence ID" value="NZ_JANUCQ010000002.1"/>
</dbReference>
<sequence>MVQLYNLKGDIFLIFLIFCTALMLFSNFAIADTIQNEDNCFLSSEYVCIDNLDDVSSLNNKVLDSLDATTFEKSAAIHHVENISYRCKVQNIDEDYRVLRSVPEVQTKSRIVDDNKTTNIPKYYLSKENFSKNKNYPYVINSCGKYYITEDIDIYPGICLNTSDVLIEGMGHILTSNRSNSTIANAGITNLRPVHNITVQNYHVVENNAGSAIRYGIYNITFINCSTIDCNTGFLFQGAENMTFINCNVTGSTSYGFVGSTTDSAYYENCYCNKDFNQAFAFILVEDIVLKNVLIENSGAGVYTAYCEDVKLENCTVMNNSCGTYILRTSDMVFNKYDVKNSQVGLLLIITENVTIKNSKLCRNTLNAQLACMEDAKIENNSFSHGERGVYNDIISGEPDTHFKNITIVNNRFVNNSMYALSAEGTSQDNWVYLNNFCKNKNIVDGNFLKGNYMNSPIINYTYGNKAYTGRLGNYYGKGCGKHTCGVYNTPKCVIHETDL</sequence>
<dbReference type="InterPro" id="IPR011050">
    <property type="entry name" value="Pectin_lyase_fold/virulence"/>
</dbReference>
<dbReference type="SUPFAM" id="SSF51126">
    <property type="entry name" value="Pectin lyase-like"/>
    <property type="match status" value="2"/>
</dbReference>
<dbReference type="Pfam" id="PF05048">
    <property type="entry name" value="NosD"/>
    <property type="match status" value="1"/>
</dbReference>
<dbReference type="EMBL" id="JANUCQ010000002">
    <property type="protein sequence ID" value="MCS3922131.1"/>
    <property type="molecule type" value="Genomic_DNA"/>
</dbReference>
<gene>
    <name evidence="2" type="ORF">M2325_000816</name>
</gene>
<dbReference type="Gene3D" id="2.160.20.10">
    <property type="entry name" value="Single-stranded right-handed beta-helix, Pectin lyase-like"/>
    <property type="match status" value="1"/>
</dbReference>
<evidence type="ECO:0000313" key="2">
    <source>
        <dbReference type="EMBL" id="MCS3922131.1"/>
    </source>
</evidence>
<accession>A0ABT2EVZ4</accession>
<keyword evidence="3" id="KW-1185">Reference proteome</keyword>
<dbReference type="InterPro" id="IPR012334">
    <property type="entry name" value="Pectin_lyas_fold"/>
</dbReference>
<organism evidence="2 3">
    <name type="scientific">Methanococcus voltae PS</name>
    <dbReference type="NCBI Taxonomy" id="523842"/>
    <lineage>
        <taxon>Archaea</taxon>
        <taxon>Methanobacteriati</taxon>
        <taxon>Methanobacteriota</taxon>
        <taxon>Methanomada group</taxon>
        <taxon>Methanococci</taxon>
        <taxon>Methanococcales</taxon>
        <taxon>Methanococcaceae</taxon>
        <taxon>Methanococcus</taxon>
    </lineage>
</organism>
<dbReference type="SMART" id="SM00710">
    <property type="entry name" value="PbH1"/>
    <property type="match status" value="7"/>
</dbReference>
<dbReference type="InterPro" id="IPR006626">
    <property type="entry name" value="PbH1"/>
</dbReference>
<dbReference type="InterPro" id="IPR007742">
    <property type="entry name" value="NosD_dom"/>
</dbReference>
<feature type="domain" description="Periplasmic copper-binding protein NosD beta helix" evidence="1">
    <location>
        <begin position="286"/>
        <end position="478"/>
    </location>
</feature>
<dbReference type="Proteomes" id="UP001140258">
    <property type="component" value="Unassembled WGS sequence"/>
</dbReference>
<comment type="caution">
    <text evidence="2">The sequence shown here is derived from an EMBL/GenBank/DDBJ whole genome shotgun (WGS) entry which is preliminary data.</text>
</comment>